<sequence>MNIHVVFRNKKRVLRVKRYTHEKRLRALSYAKATLAMEGMYLTAREEQLILKRANGEVRNADFLTLAMEIAKNV</sequence>
<organism evidence="1 2">
    <name type="scientific">Cohnella cellulosilytica</name>
    <dbReference type="NCBI Taxonomy" id="986710"/>
    <lineage>
        <taxon>Bacteria</taxon>
        <taxon>Bacillati</taxon>
        <taxon>Bacillota</taxon>
        <taxon>Bacilli</taxon>
        <taxon>Bacillales</taxon>
        <taxon>Paenibacillaceae</taxon>
        <taxon>Cohnella</taxon>
    </lineage>
</organism>
<evidence type="ECO:0000313" key="2">
    <source>
        <dbReference type="Proteomes" id="UP001596378"/>
    </source>
</evidence>
<reference evidence="2" key="1">
    <citation type="journal article" date="2019" name="Int. J. Syst. Evol. Microbiol.">
        <title>The Global Catalogue of Microorganisms (GCM) 10K type strain sequencing project: providing services to taxonomists for standard genome sequencing and annotation.</title>
        <authorList>
            <consortium name="The Broad Institute Genomics Platform"/>
            <consortium name="The Broad Institute Genome Sequencing Center for Infectious Disease"/>
            <person name="Wu L."/>
            <person name="Ma J."/>
        </authorList>
    </citation>
    <scope>NUCLEOTIDE SEQUENCE [LARGE SCALE GENOMIC DNA]</scope>
    <source>
        <strain evidence="2">KCTC 12907</strain>
    </source>
</reference>
<dbReference type="EMBL" id="JBHTAI010000004">
    <property type="protein sequence ID" value="MFC7148405.1"/>
    <property type="molecule type" value="Genomic_DNA"/>
</dbReference>
<keyword evidence="2" id="KW-1185">Reference proteome</keyword>
<comment type="caution">
    <text evidence="1">The sequence shown here is derived from an EMBL/GenBank/DDBJ whole genome shotgun (WGS) entry which is preliminary data.</text>
</comment>
<name>A0ABW2FCA1_9BACL</name>
<dbReference type="Proteomes" id="UP001596378">
    <property type="component" value="Unassembled WGS sequence"/>
</dbReference>
<accession>A0ABW2FCA1</accession>
<proteinExistence type="predicted"/>
<protein>
    <submittedName>
        <fullName evidence="1">Uncharacterized protein</fullName>
    </submittedName>
</protein>
<dbReference type="RefSeq" id="WP_378045278.1">
    <property type="nucleotide sequence ID" value="NZ_JBHMDN010000007.1"/>
</dbReference>
<evidence type="ECO:0000313" key="1">
    <source>
        <dbReference type="EMBL" id="MFC7148405.1"/>
    </source>
</evidence>
<gene>
    <name evidence="1" type="ORF">ACFQMJ_07705</name>
</gene>